<evidence type="ECO:0000313" key="6">
    <source>
        <dbReference type="WBParaSite" id="PSAMB.scaffold4980size12993.g25651.t1"/>
    </source>
</evidence>
<evidence type="ECO:0000256" key="2">
    <source>
        <dbReference type="ARBA" id="ARBA00011748"/>
    </source>
</evidence>
<sequence>MGCGKQGYLIGYGKKYCDRFSANLHRFTSAGINWVSCVRQCLIDSLTPHYDLYPYSESHSTCGALEQAAFETHVDCYINCGFCNICIDNKWALWKSYDIGDFVSLIAWEQVRQVAQKCGGWTKCF</sequence>
<dbReference type="AlphaFoldDB" id="A0A914WRG9"/>
<name>A0A914WRG9_9BILA</name>
<comment type="similarity">
    <text evidence="1">Belongs to the stanniocalcin family.</text>
</comment>
<dbReference type="Proteomes" id="UP000887566">
    <property type="component" value="Unplaced"/>
</dbReference>
<keyword evidence="5" id="KW-1185">Reference proteome</keyword>
<evidence type="ECO:0000256" key="1">
    <source>
        <dbReference type="ARBA" id="ARBA00008693"/>
    </source>
</evidence>
<dbReference type="PANTHER" id="PTHR11245">
    <property type="entry name" value="STANNIOCALCIN"/>
    <property type="match status" value="1"/>
</dbReference>
<accession>A0A914WRG9</accession>
<keyword evidence="4" id="KW-1015">Disulfide bond</keyword>
<dbReference type="GO" id="GO:0005179">
    <property type="term" value="F:hormone activity"/>
    <property type="evidence" value="ECO:0007669"/>
    <property type="project" value="UniProtKB-KW"/>
</dbReference>
<organism evidence="5 6">
    <name type="scientific">Plectus sambesii</name>
    <dbReference type="NCBI Taxonomy" id="2011161"/>
    <lineage>
        <taxon>Eukaryota</taxon>
        <taxon>Metazoa</taxon>
        <taxon>Ecdysozoa</taxon>
        <taxon>Nematoda</taxon>
        <taxon>Chromadorea</taxon>
        <taxon>Plectida</taxon>
        <taxon>Plectina</taxon>
        <taxon>Plectoidea</taxon>
        <taxon>Plectidae</taxon>
        <taxon>Plectus</taxon>
    </lineage>
</organism>
<evidence type="ECO:0000256" key="4">
    <source>
        <dbReference type="ARBA" id="ARBA00023157"/>
    </source>
</evidence>
<dbReference type="WBParaSite" id="PSAMB.scaffold4980size12993.g25651.t1">
    <property type="protein sequence ID" value="PSAMB.scaffold4980size12993.g25651.t1"/>
    <property type="gene ID" value="PSAMB.scaffold4980size12993.g25651"/>
</dbReference>
<evidence type="ECO:0000256" key="3">
    <source>
        <dbReference type="ARBA" id="ARBA00022702"/>
    </source>
</evidence>
<comment type="subunit">
    <text evidence="2">Homodimer; disulfide-linked.</text>
</comment>
<protein>
    <submittedName>
        <fullName evidence="6">Uncharacterized protein</fullName>
    </submittedName>
</protein>
<evidence type="ECO:0000313" key="5">
    <source>
        <dbReference type="Proteomes" id="UP000887566"/>
    </source>
</evidence>
<dbReference type="PANTHER" id="PTHR11245:SF6">
    <property type="entry name" value="DUF19 DOMAIN-CONTAINING PROTEIN"/>
    <property type="match status" value="1"/>
</dbReference>
<proteinExistence type="inferred from homology"/>
<dbReference type="GO" id="GO:0006874">
    <property type="term" value="P:intracellular calcium ion homeostasis"/>
    <property type="evidence" value="ECO:0007669"/>
    <property type="project" value="TreeGrafter"/>
</dbReference>
<reference evidence="6" key="1">
    <citation type="submission" date="2022-11" db="UniProtKB">
        <authorList>
            <consortium name="WormBaseParasite"/>
        </authorList>
    </citation>
    <scope>IDENTIFICATION</scope>
</reference>
<keyword evidence="3" id="KW-0372">Hormone</keyword>
<dbReference type="InterPro" id="IPR004978">
    <property type="entry name" value="Stanniocalcin"/>
</dbReference>
<dbReference type="GO" id="GO:0005615">
    <property type="term" value="C:extracellular space"/>
    <property type="evidence" value="ECO:0007669"/>
    <property type="project" value="TreeGrafter"/>
</dbReference>